<feature type="region of interest" description="Disordered" evidence="1">
    <location>
        <begin position="386"/>
        <end position="405"/>
    </location>
</feature>
<dbReference type="PANTHER" id="PTHR10039">
    <property type="entry name" value="AMELOGENIN"/>
    <property type="match status" value="1"/>
</dbReference>
<evidence type="ECO:0000313" key="3">
    <source>
        <dbReference type="EMBL" id="KAK8100003.1"/>
    </source>
</evidence>
<keyword evidence="2" id="KW-0732">Signal</keyword>
<comment type="caution">
    <text evidence="3">The sequence shown here is derived from an EMBL/GenBank/DDBJ whole genome shotgun (WGS) entry which is preliminary data.</text>
</comment>
<accession>A0AAW0QRA4</accession>
<dbReference type="PANTHER" id="PTHR10039:SF14">
    <property type="entry name" value="NACHT DOMAIN-CONTAINING PROTEIN"/>
    <property type="match status" value="1"/>
</dbReference>
<feature type="signal peptide" evidence="2">
    <location>
        <begin position="1"/>
        <end position="17"/>
    </location>
</feature>
<evidence type="ECO:0000256" key="1">
    <source>
        <dbReference type="SAM" id="MobiDB-lite"/>
    </source>
</evidence>
<dbReference type="GO" id="GO:0006357">
    <property type="term" value="P:regulation of transcription by RNA polymerase II"/>
    <property type="evidence" value="ECO:0007669"/>
    <property type="project" value="InterPro"/>
</dbReference>
<dbReference type="Pfam" id="PF05397">
    <property type="entry name" value="Med15_fungi"/>
    <property type="match status" value="1"/>
</dbReference>
<organism evidence="3 4">
    <name type="scientific">Apiospora kogelbergensis</name>
    <dbReference type="NCBI Taxonomy" id="1337665"/>
    <lineage>
        <taxon>Eukaryota</taxon>
        <taxon>Fungi</taxon>
        <taxon>Dikarya</taxon>
        <taxon>Ascomycota</taxon>
        <taxon>Pezizomycotina</taxon>
        <taxon>Sordariomycetes</taxon>
        <taxon>Xylariomycetidae</taxon>
        <taxon>Amphisphaeriales</taxon>
        <taxon>Apiosporaceae</taxon>
        <taxon>Apiospora</taxon>
    </lineage>
</organism>
<dbReference type="Proteomes" id="UP001392437">
    <property type="component" value="Unassembled WGS sequence"/>
</dbReference>
<evidence type="ECO:0000256" key="2">
    <source>
        <dbReference type="SAM" id="SignalP"/>
    </source>
</evidence>
<evidence type="ECO:0008006" key="5">
    <source>
        <dbReference type="Google" id="ProtNLM"/>
    </source>
</evidence>
<sequence length="558" mass="63347">MYLWVHLILDLVGNASSLLDLQQQVDELPSTLKEVYARILNNVKSRCSINDFSKIRRLFAWLMCNRGKQPLSRPVARLGMFLDSSCTTISRETNTFVNATDICKPFIEEGPGNSLVFVHSTVPQFLLDRDSGPFLSQPECEQSVTIGCLTQLRQSLELLNPTTPGNKFEIAVAKGSYALLPYANQYWPTHLRSCVELQHEMLPGLASQIEALSDSISLLGQNSDETTVADCSKPMKGDSILARYLSPKALELVTQYEREPEGGKNHELLHPLLTQATKRYHVLLRSLVVRKEVQGLDISDLLRFQEDFGSNAFMCLSVGCEKSVSGFSCQVELDNHESSHSQPFRCINGCAFDDVGFTTIQQLRNHIRKRHPASIKAPVPKRLRRSNIDAPTGMDTQEDTNEEMNAELPTGDPPILTHIQHASHTREEAVERLKQIGAEEQRAYNNEHIQGIIMNTEEHADMTAKIQRVLLDMSKIGRALGRWYHWTHDDDRARMFFRMRMRCVRQFSDWGKATTPMTTFTMKPEDLDQCRALLESIAKDLKEELVYLGLWKQKEVLS</sequence>
<name>A0AAW0QRA4_9PEZI</name>
<protein>
    <recommendedName>
        <fullName evidence="5">C2H2-type domain-containing protein</fullName>
    </recommendedName>
</protein>
<dbReference type="GO" id="GO:0003712">
    <property type="term" value="F:transcription coregulator activity"/>
    <property type="evidence" value="ECO:0007669"/>
    <property type="project" value="InterPro"/>
</dbReference>
<keyword evidence="4" id="KW-1185">Reference proteome</keyword>
<feature type="chain" id="PRO_5043586925" description="C2H2-type domain-containing protein" evidence="2">
    <location>
        <begin position="18"/>
        <end position="558"/>
    </location>
</feature>
<gene>
    <name evidence="3" type="ORF">PG999_010377</name>
</gene>
<evidence type="ECO:0000313" key="4">
    <source>
        <dbReference type="Proteomes" id="UP001392437"/>
    </source>
</evidence>
<proteinExistence type="predicted"/>
<feature type="compositionally biased region" description="Acidic residues" evidence="1">
    <location>
        <begin position="396"/>
        <end position="405"/>
    </location>
</feature>
<dbReference type="EMBL" id="JAQQWP010000009">
    <property type="protein sequence ID" value="KAK8100003.1"/>
    <property type="molecule type" value="Genomic_DNA"/>
</dbReference>
<dbReference type="InterPro" id="IPR008626">
    <property type="entry name" value="Mediator_Med15_fun"/>
</dbReference>
<dbReference type="AlphaFoldDB" id="A0AAW0QRA4"/>
<dbReference type="GO" id="GO:0016592">
    <property type="term" value="C:mediator complex"/>
    <property type="evidence" value="ECO:0007669"/>
    <property type="project" value="InterPro"/>
</dbReference>
<reference evidence="3 4" key="1">
    <citation type="submission" date="2023-01" db="EMBL/GenBank/DDBJ databases">
        <title>Analysis of 21 Apiospora genomes using comparative genomics revels a genus with tremendous synthesis potential of carbohydrate active enzymes and secondary metabolites.</title>
        <authorList>
            <person name="Sorensen T."/>
        </authorList>
    </citation>
    <scope>NUCLEOTIDE SEQUENCE [LARGE SCALE GENOMIC DNA]</scope>
    <source>
        <strain evidence="3 4">CBS 117206</strain>
    </source>
</reference>